<dbReference type="Pfam" id="PF02734">
    <property type="entry name" value="Dak2"/>
    <property type="match status" value="1"/>
</dbReference>
<reference evidence="2 3" key="1">
    <citation type="submission" date="2024-01" db="EMBL/GenBank/DDBJ databases">
        <title>Survival strategy associated with biotechnological potential of Virgibacillus dokdonensis T4.6 isolated from salt-fermented shrimp paste.</title>
        <authorList>
            <person name="Doan T.V."/>
            <person name="Quach N.T."/>
            <person name="Phi Q.-T."/>
        </authorList>
    </citation>
    <scope>NUCLEOTIDE SEQUENCE [LARGE SCALE GENOMIC DNA]</scope>
    <source>
        <strain evidence="2 3">T4.6</strain>
    </source>
</reference>
<organism evidence="2 3">
    <name type="scientific">Virgibacillus dokdonensis</name>
    <dbReference type="NCBI Taxonomy" id="302167"/>
    <lineage>
        <taxon>Bacteria</taxon>
        <taxon>Bacillati</taxon>
        <taxon>Bacillota</taxon>
        <taxon>Bacilli</taxon>
        <taxon>Bacillales</taxon>
        <taxon>Bacillaceae</taxon>
        <taxon>Virgibacillus</taxon>
    </lineage>
</organism>
<dbReference type="Pfam" id="PF21645">
    <property type="entry name" value="FakA-like_M"/>
    <property type="match status" value="1"/>
</dbReference>
<feature type="domain" description="DhaL" evidence="1">
    <location>
        <begin position="9"/>
        <end position="201"/>
    </location>
</feature>
<dbReference type="PANTHER" id="PTHR33434:SF4">
    <property type="entry name" value="PHOSPHATASE PROTEIN"/>
    <property type="match status" value="1"/>
</dbReference>
<proteinExistence type="predicted"/>
<gene>
    <name evidence="2" type="ORF">V2W34_06065</name>
</gene>
<accession>A0ABU7VD28</accession>
<dbReference type="InterPro" id="IPR036117">
    <property type="entry name" value="DhaL_dom_sf"/>
</dbReference>
<dbReference type="SUPFAM" id="SSF101473">
    <property type="entry name" value="DhaL-like"/>
    <property type="match status" value="1"/>
</dbReference>
<dbReference type="InterPro" id="IPR050270">
    <property type="entry name" value="DegV_domain_contain"/>
</dbReference>
<keyword evidence="3" id="KW-1185">Reference proteome</keyword>
<dbReference type="Pfam" id="PF13684">
    <property type="entry name" value="FakA-like_C"/>
    <property type="match status" value="1"/>
</dbReference>
<dbReference type="RefSeq" id="WP_296362092.1">
    <property type="nucleotide sequence ID" value="NZ_JAZHPM010000008.1"/>
</dbReference>
<dbReference type="NCBIfam" id="TIGR03599">
    <property type="entry name" value="YloV"/>
    <property type="match status" value="1"/>
</dbReference>
<dbReference type="InterPro" id="IPR019986">
    <property type="entry name" value="YloV-like"/>
</dbReference>
<dbReference type="SMART" id="SM01120">
    <property type="entry name" value="Dak2"/>
    <property type="match status" value="1"/>
</dbReference>
<sequence length="551" mass="60270">MSLQQIDGKRLAQMILSGAHHLSNNAKRIDALNVFPVPDGDTGTNMNLTITSGANEVKNIQSTQVYEVAQAFSKGLLMGARGNSGVILSQIFRGFAKGLGKEEVVTTKGLAKAFESAVSTAYNAVMKPVEGTILTVAKDSGNKAVAIAEDETDIITLMEEVVAEAKASLKRTPDLLPVLKEVGVVDSGGQGLVTIYEGFLASLKGEELPEGTSNINMDEMVNAEHHKITQDFMNTEDIKFGYCTEFMVKFEEEKVSKHPFDEEAFRQELSNHGDSLLVVSDEELIKVHIHSEYPGECLTLGQRYGSLINMKIENMREQHTALVGKKENKSKEPVEYAIVTVAMGEGLKELLESLGASVVIQGGQTMNPSTQDITNAIKQANAKKVLLLPNNKNIFMAADQAAELATEDVRVVPTKTIPQGISAMLAFHPDHDLDTNQKAMDEARKNVKTGQITYAVRDTQMDGITIKKDHFMGIADGKIVTTNADKMATVKLLLEKIITEDDEILTVLQGEDGTDEETQALMAYIEEKYEDIEVEVHNGKQPIYAFIFSVE</sequence>
<comment type="caution">
    <text evidence="2">The sequence shown here is derived from an EMBL/GenBank/DDBJ whole genome shotgun (WGS) entry which is preliminary data.</text>
</comment>
<dbReference type="InterPro" id="IPR004007">
    <property type="entry name" value="DhaL_dom"/>
</dbReference>
<protein>
    <submittedName>
        <fullName evidence="2">DAK2 domain-containing protein</fullName>
    </submittedName>
</protein>
<dbReference type="SMART" id="SM01121">
    <property type="entry name" value="Dak1_2"/>
    <property type="match status" value="1"/>
</dbReference>
<dbReference type="EMBL" id="JAZHPM010000008">
    <property type="protein sequence ID" value="MEF2291580.1"/>
    <property type="molecule type" value="Genomic_DNA"/>
</dbReference>
<dbReference type="InterPro" id="IPR033470">
    <property type="entry name" value="FakA-like_C"/>
</dbReference>
<evidence type="ECO:0000259" key="1">
    <source>
        <dbReference type="PROSITE" id="PS51480"/>
    </source>
</evidence>
<evidence type="ECO:0000313" key="3">
    <source>
        <dbReference type="Proteomes" id="UP001356080"/>
    </source>
</evidence>
<dbReference type="InterPro" id="IPR048394">
    <property type="entry name" value="FakA-like_M"/>
</dbReference>
<dbReference type="PROSITE" id="PS51480">
    <property type="entry name" value="DHAL"/>
    <property type="match status" value="1"/>
</dbReference>
<dbReference type="Gene3D" id="1.25.40.340">
    <property type="match status" value="1"/>
</dbReference>
<name>A0ABU7VD28_9BACI</name>
<dbReference type="PANTHER" id="PTHR33434">
    <property type="entry name" value="DEGV DOMAIN-CONTAINING PROTEIN DR_1986-RELATED"/>
    <property type="match status" value="1"/>
</dbReference>
<evidence type="ECO:0000313" key="2">
    <source>
        <dbReference type="EMBL" id="MEF2291580.1"/>
    </source>
</evidence>
<dbReference type="Proteomes" id="UP001356080">
    <property type="component" value="Unassembled WGS sequence"/>
</dbReference>